<dbReference type="HOGENOM" id="CLU_108869_0_1_4"/>
<feature type="chain" id="PRO_5004233550" evidence="1">
    <location>
        <begin position="21"/>
        <end position="148"/>
    </location>
</feature>
<feature type="domain" description="DUF2147" evidence="2">
    <location>
        <begin position="29"/>
        <end position="147"/>
    </location>
</feature>
<organism evidence="3">
    <name type="scientific">Dechloromonas aromatica (strain RCB)</name>
    <dbReference type="NCBI Taxonomy" id="159087"/>
    <lineage>
        <taxon>Bacteria</taxon>
        <taxon>Pseudomonadati</taxon>
        <taxon>Pseudomonadota</taxon>
        <taxon>Betaproteobacteria</taxon>
        <taxon>Rhodocyclales</taxon>
        <taxon>Azonexaceae</taxon>
        <taxon>Dechloromonas</taxon>
    </lineage>
</organism>
<dbReference type="KEGG" id="dar:Daro_1175"/>
<gene>
    <name evidence="3" type="ordered locus">Daro_1175</name>
</gene>
<keyword evidence="1" id="KW-0732">Signal</keyword>
<evidence type="ECO:0000256" key="1">
    <source>
        <dbReference type="SAM" id="SignalP"/>
    </source>
</evidence>
<dbReference type="AlphaFoldDB" id="Q47GV0"/>
<dbReference type="PANTHER" id="PTHR36919">
    <property type="entry name" value="BLR1215 PROTEIN"/>
    <property type="match status" value="1"/>
</dbReference>
<accession>Q47GV0</accession>
<dbReference type="InterPro" id="IPR019223">
    <property type="entry name" value="DUF2147"/>
</dbReference>
<dbReference type="Gene3D" id="2.40.128.520">
    <property type="match status" value="1"/>
</dbReference>
<protein>
    <submittedName>
        <fullName evidence="3">Conserved hypothetical signal peptide protein</fullName>
    </submittedName>
</protein>
<name>Q47GV0_DECAR</name>
<sequence length="148" mass="16538">MNRFFVCLFALSTWAGCVIADGEGPTPLGIWRVIGDKSGEVEALVRISERNGVYEGRITTVFPRPDVNPEARCELCPGARKDQPIKGLIILTGLRRVGTDFKDGEILDPDSGDLYRCNLQVSDDNRKLFVRGFVGFSLFGRTQTWLRE</sequence>
<reference evidence="3" key="1">
    <citation type="submission" date="2005-08" db="EMBL/GenBank/DDBJ databases">
        <title>Complete sequence of Dechloromonas aromatica RCB.</title>
        <authorList>
            <person name="Salinero K.K."/>
            <person name="Copeland A."/>
            <person name="Lucas S."/>
            <person name="Lapidus A."/>
            <person name="Barry K."/>
            <person name="Detter J.C."/>
            <person name="Glavina T."/>
            <person name="Hammon N."/>
            <person name="Israni S."/>
            <person name="Pitluck S."/>
            <person name="Di Bartolo G."/>
            <person name="Trong S."/>
            <person name="Schmutz J."/>
            <person name="Larimer F."/>
            <person name="Land M."/>
            <person name="Ivanova N."/>
            <person name="Richardson P."/>
        </authorList>
    </citation>
    <scope>NUCLEOTIDE SEQUENCE</scope>
    <source>
        <strain evidence="3">RCB</strain>
    </source>
</reference>
<evidence type="ECO:0000313" key="3">
    <source>
        <dbReference type="EMBL" id="AAZ45931.1"/>
    </source>
</evidence>
<dbReference type="EMBL" id="CP000089">
    <property type="protein sequence ID" value="AAZ45931.1"/>
    <property type="molecule type" value="Genomic_DNA"/>
</dbReference>
<feature type="signal peptide" evidence="1">
    <location>
        <begin position="1"/>
        <end position="20"/>
    </location>
</feature>
<dbReference type="Pfam" id="PF09917">
    <property type="entry name" value="DUF2147"/>
    <property type="match status" value="1"/>
</dbReference>
<dbReference type="PROSITE" id="PS51257">
    <property type="entry name" value="PROKAR_LIPOPROTEIN"/>
    <property type="match status" value="1"/>
</dbReference>
<evidence type="ECO:0000259" key="2">
    <source>
        <dbReference type="Pfam" id="PF09917"/>
    </source>
</evidence>
<dbReference type="PANTHER" id="PTHR36919:SF3">
    <property type="entry name" value="BLL5882 PROTEIN"/>
    <property type="match status" value="1"/>
</dbReference>
<dbReference type="eggNOG" id="COG4731">
    <property type="taxonomic scope" value="Bacteria"/>
</dbReference>
<proteinExistence type="predicted"/>
<dbReference type="STRING" id="159087.Daro_1175"/>